<dbReference type="Proteomes" id="UP000285084">
    <property type="component" value="Unassembled WGS sequence"/>
</dbReference>
<keyword evidence="1" id="KW-1133">Transmembrane helix</keyword>
<dbReference type="SUPFAM" id="SSF53098">
    <property type="entry name" value="Ribonuclease H-like"/>
    <property type="match status" value="1"/>
</dbReference>
<accession>A0A420MCD2</accession>
<dbReference type="AlphaFoldDB" id="A0A420MCD2"/>
<dbReference type="EMBL" id="MRCX01000375">
    <property type="protein sequence ID" value="RKK65711.1"/>
    <property type="molecule type" value="Genomic_DNA"/>
</dbReference>
<dbReference type="Pfam" id="PF05699">
    <property type="entry name" value="Dimer_Tnp_hAT"/>
    <property type="match status" value="1"/>
</dbReference>
<comment type="caution">
    <text evidence="3">The sequence shown here is derived from an EMBL/GenBank/DDBJ whole genome shotgun (WGS) entry which is preliminary data.</text>
</comment>
<name>A0A420MCD2_FUSOX</name>
<keyword evidence="1" id="KW-0812">Transmembrane</keyword>
<gene>
    <name evidence="3" type="ORF">BFJ69_g16040</name>
</gene>
<organism evidence="3 4">
    <name type="scientific">Fusarium oxysporum</name>
    <name type="common">Fusarium vascular wilt</name>
    <dbReference type="NCBI Taxonomy" id="5507"/>
    <lineage>
        <taxon>Eukaryota</taxon>
        <taxon>Fungi</taxon>
        <taxon>Dikarya</taxon>
        <taxon>Ascomycota</taxon>
        <taxon>Pezizomycotina</taxon>
        <taxon>Sordariomycetes</taxon>
        <taxon>Hypocreomycetidae</taxon>
        <taxon>Hypocreales</taxon>
        <taxon>Nectriaceae</taxon>
        <taxon>Fusarium</taxon>
        <taxon>Fusarium oxysporum species complex</taxon>
    </lineage>
</organism>
<dbReference type="VEuPathDB" id="FungiDB:FOXG_17249"/>
<evidence type="ECO:0000313" key="3">
    <source>
        <dbReference type="EMBL" id="RKK65711.1"/>
    </source>
</evidence>
<proteinExistence type="predicted"/>
<feature type="domain" description="HAT C-terminal dimerisation" evidence="2">
    <location>
        <begin position="295"/>
        <end position="368"/>
    </location>
</feature>
<dbReference type="VEuPathDB" id="FungiDB:FOZG_16986"/>
<dbReference type="VEuPathDB" id="FungiDB:FOC4_g10000811"/>
<evidence type="ECO:0000313" key="4">
    <source>
        <dbReference type="Proteomes" id="UP000285084"/>
    </source>
</evidence>
<dbReference type="InterPro" id="IPR008906">
    <property type="entry name" value="HATC_C_dom"/>
</dbReference>
<evidence type="ECO:0000256" key="1">
    <source>
        <dbReference type="SAM" id="Phobius"/>
    </source>
</evidence>
<dbReference type="VEuPathDB" id="FungiDB:HZS61_011302"/>
<dbReference type="GO" id="GO:0046983">
    <property type="term" value="F:protein dimerization activity"/>
    <property type="evidence" value="ECO:0007669"/>
    <property type="project" value="InterPro"/>
</dbReference>
<keyword evidence="1" id="KW-0472">Membrane</keyword>
<sequence>MMQEGAPDAAGLGPRMLGCVVVGMPPRQRSGHVLVALYAVIYNVASLTTALANWLSMTVAGKVVAPARLTLSGSVGFVTQSRRTAAKERPEPLCGLQKGYKQGLGQGAVRELSRRTYINRLKPRLDFYLITDNTVTIHLFTVKVGQSGGKVRDYIGEPFLALYKSGTEKDLRMVHSIEMGWFILDKYYALVESTPVYAAAMLLDLSKRKHCLLQNWPEEWHQKTIDADYSIWHKEYAYLPHESLPAPAAVADTDTCHPSSRKRVENELGRLKRRLRVQPTLQEDEDTFIAFIEDKTINIDALKITPLQWWLVPQQRRRYPRLHRMAINILSIAPSSAKPEQQFSGARRTQSWDRLRLSPENLQRLECMGN</sequence>
<reference evidence="3 4" key="1">
    <citation type="journal article" date="2018" name="Sci. Rep.">
        <title>Characterisation of pathogen-specific regions and novel effector candidates in Fusarium oxysporum f. sp. cepae.</title>
        <authorList>
            <person name="Armitage A.D."/>
            <person name="Taylor A."/>
            <person name="Sobczyk M.K."/>
            <person name="Baxter L."/>
            <person name="Greenfield B.P."/>
            <person name="Bates H.J."/>
            <person name="Wilson F."/>
            <person name="Jackson A.C."/>
            <person name="Ott S."/>
            <person name="Harrison R.J."/>
            <person name="Clarkson J.P."/>
        </authorList>
    </citation>
    <scope>NUCLEOTIDE SEQUENCE [LARGE SCALE GENOMIC DNA]</scope>
    <source>
        <strain evidence="3 4">Fo_A13</strain>
    </source>
</reference>
<evidence type="ECO:0000259" key="2">
    <source>
        <dbReference type="Pfam" id="PF05699"/>
    </source>
</evidence>
<feature type="transmembrane region" description="Helical" evidence="1">
    <location>
        <begin position="33"/>
        <end position="55"/>
    </location>
</feature>
<dbReference type="VEuPathDB" id="FungiDB:FOXG_22187"/>
<protein>
    <recommendedName>
        <fullName evidence="2">HAT C-terminal dimerisation domain-containing protein</fullName>
    </recommendedName>
</protein>
<dbReference type="VEuPathDB" id="FungiDB:FOC1_g10000392"/>
<dbReference type="InterPro" id="IPR012337">
    <property type="entry name" value="RNaseH-like_sf"/>
</dbReference>